<evidence type="ECO:0000259" key="1">
    <source>
        <dbReference type="Pfam" id="PF01105"/>
    </source>
</evidence>
<dbReference type="AlphaFoldDB" id="G0QVW3"/>
<feature type="non-terminal residue" evidence="2">
    <location>
        <position position="1"/>
    </location>
</feature>
<reference evidence="2 3" key="1">
    <citation type="submission" date="2011-07" db="EMBL/GenBank/DDBJ databases">
        <authorList>
            <person name="Coyne R."/>
            <person name="Brami D."/>
            <person name="Johnson J."/>
            <person name="Hostetler J."/>
            <person name="Hannick L."/>
            <person name="Clark T."/>
            <person name="Cassidy-Hanley D."/>
            <person name="Inman J."/>
        </authorList>
    </citation>
    <scope>NUCLEOTIDE SEQUENCE [LARGE SCALE GENOMIC DNA]</scope>
    <source>
        <strain evidence="2 3">G5</strain>
    </source>
</reference>
<dbReference type="RefSeq" id="XP_004032215.1">
    <property type="nucleotide sequence ID" value="XM_004032167.1"/>
</dbReference>
<proteinExistence type="predicted"/>
<gene>
    <name evidence="2" type="ORF">IMG5_127320</name>
</gene>
<organism evidence="2 3">
    <name type="scientific">Ichthyophthirius multifiliis</name>
    <name type="common">White spot disease agent</name>
    <name type="synonym">Ich</name>
    <dbReference type="NCBI Taxonomy" id="5932"/>
    <lineage>
        <taxon>Eukaryota</taxon>
        <taxon>Sar</taxon>
        <taxon>Alveolata</taxon>
        <taxon>Ciliophora</taxon>
        <taxon>Intramacronucleata</taxon>
        <taxon>Oligohymenophorea</taxon>
        <taxon>Hymenostomatida</taxon>
        <taxon>Ophryoglenina</taxon>
        <taxon>Ichthyophthirius</taxon>
    </lineage>
</organism>
<dbReference type="GeneID" id="14906743"/>
<sequence>SEEKCFQDDFPEEIFVFGQAKLIDQLPGVDKDSLLDGVNITVLDPNNEVVIQKLVTFGGNYKICLLTTTSHWVKQNQQIRFSLRIIVGEQENDIKNAASEKHINEIQEKLQLIKNHTSDYADYNFLNYSIEDQLTQANFKINKRCIVLDFFFKEIY</sequence>
<dbReference type="InParanoid" id="G0QVW3"/>
<keyword evidence="3" id="KW-1185">Reference proteome</keyword>
<dbReference type="Proteomes" id="UP000008983">
    <property type="component" value="Unassembled WGS sequence"/>
</dbReference>
<feature type="domain" description="GOLD" evidence="1">
    <location>
        <begin position="2"/>
        <end position="148"/>
    </location>
</feature>
<name>G0QVW3_ICHMU</name>
<accession>G0QVW3</accession>
<dbReference type="STRING" id="857967.G0QVW3"/>
<dbReference type="Pfam" id="PF01105">
    <property type="entry name" value="EMP24_GP25L"/>
    <property type="match status" value="1"/>
</dbReference>
<evidence type="ECO:0000313" key="3">
    <source>
        <dbReference type="Proteomes" id="UP000008983"/>
    </source>
</evidence>
<evidence type="ECO:0000313" key="2">
    <source>
        <dbReference type="EMBL" id="EGR30628.1"/>
    </source>
</evidence>
<dbReference type="EMBL" id="GL983967">
    <property type="protein sequence ID" value="EGR30628.1"/>
    <property type="molecule type" value="Genomic_DNA"/>
</dbReference>
<dbReference type="FunCoup" id="G0QVW3">
    <property type="interactions" value="163"/>
</dbReference>
<dbReference type="InterPro" id="IPR009038">
    <property type="entry name" value="GOLD_dom"/>
</dbReference>
<protein>
    <recommendedName>
        <fullName evidence="1">GOLD domain-containing protein</fullName>
    </recommendedName>
</protein>